<accession>A0A6D2JUJ2</accession>
<keyword evidence="3" id="KW-1185">Reference proteome</keyword>
<reference evidence="2" key="1">
    <citation type="submission" date="2020-01" db="EMBL/GenBank/DDBJ databases">
        <authorList>
            <person name="Mishra B."/>
        </authorList>
    </citation>
    <scope>NUCLEOTIDE SEQUENCE [LARGE SCALE GENOMIC DNA]</scope>
</reference>
<dbReference type="AlphaFoldDB" id="A0A6D2JUJ2"/>
<keyword evidence="1" id="KW-0812">Transmembrane</keyword>
<protein>
    <submittedName>
        <fullName evidence="2">Uncharacterized protein</fullName>
    </submittedName>
</protein>
<organism evidence="2 3">
    <name type="scientific">Microthlaspi erraticum</name>
    <dbReference type="NCBI Taxonomy" id="1685480"/>
    <lineage>
        <taxon>Eukaryota</taxon>
        <taxon>Viridiplantae</taxon>
        <taxon>Streptophyta</taxon>
        <taxon>Embryophyta</taxon>
        <taxon>Tracheophyta</taxon>
        <taxon>Spermatophyta</taxon>
        <taxon>Magnoliopsida</taxon>
        <taxon>eudicotyledons</taxon>
        <taxon>Gunneridae</taxon>
        <taxon>Pentapetalae</taxon>
        <taxon>rosids</taxon>
        <taxon>malvids</taxon>
        <taxon>Brassicales</taxon>
        <taxon>Brassicaceae</taxon>
        <taxon>Coluteocarpeae</taxon>
        <taxon>Microthlaspi</taxon>
    </lineage>
</organism>
<keyword evidence="1" id="KW-1133">Transmembrane helix</keyword>
<gene>
    <name evidence="2" type="ORF">MERR_LOCUS34983</name>
</gene>
<keyword evidence="1" id="KW-0472">Membrane</keyword>
<evidence type="ECO:0000256" key="1">
    <source>
        <dbReference type="SAM" id="Phobius"/>
    </source>
</evidence>
<feature type="transmembrane region" description="Helical" evidence="1">
    <location>
        <begin position="32"/>
        <end position="53"/>
    </location>
</feature>
<evidence type="ECO:0000313" key="3">
    <source>
        <dbReference type="Proteomes" id="UP000467841"/>
    </source>
</evidence>
<comment type="caution">
    <text evidence="2">The sequence shown here is derived from an EMBL/GenBank/DDBJ whole genome shotgun (WGS) entry which is preliminary data.</text>
</comment>
<name>A0A6D2JUJ2_9BRAS</name>
<dbReference type="EMBL" id="CACVBM020001383">
    <property type="protein sequence ID" value="CAA7047748.1"/>
    <property type="molecule type" value="Genomic_DNA"/>
</dbReference>
<dbReference type="Proteomes" id="UP000467841">
    <property type="component" value="Unassembled WGS sequence"/>
</dbReference>
<proteinExistence type="predicted"/>
<sequence>MVVVLMECLSSFNRFSWLAGVACLCSSGSIELWFVLLSLGFFSSIELWFRVLFQLDRVRCRMSAYSTKSSPSSSSMSTAIWGGLLCLELSPTSQCNCLGILLW</sequence>
<evidence type="ECO:0000313" key="2">
    <source>
        <dbReference type="EMBL" id="CAA7047748.1"/>
    </source>
</evidence>